<dbReference type="EMBL" id="JACRSY010000047">
    <property type="protein sequence ID" value="MBC8581347.1"/>
    <property type="molecule type" value="Genomic_DNA"/>
</dbReference>
<feature type="region of interest" description="Disordered" evidence="1">
    <location>
        <begin position="1"/>
        <end position="22"/>
    </location>
</feature>
<dbReference type="RefSeq" id="WP_249334226.1">
    <property type="nucleotide sequence ID" value="NZ_JACRSY010000047.1"/>
</dbReference>
<keyword evidence="3" id="KW-1185">Reference proteome</keyword>
<protein>
    <submittedName>
        <fullName evidence="2">Uncharacterized protein</fullName>
    </submittedName>
</protein>
<dbReference type="Proteomes" id="UP000655830">
    <property type="component" value="Unassembled WGS sequence"/>
</dbReference>
<evidence type="ECO:0000256" key="1">
    <source>
        <dbReference type="SAM" id="MobiDB-lite"/>
    </source>
</evidence>
<gene>
    <name evidence="2" type="ORF">H8718_17800</name>
</gene>
<reference evidence="2" key="1">
    <citation type="submission" date="2020-08" db="EMBL/GenBank/DDBJ databases">
        <title>Genome public.</title>
        <authorList>
            <person name="Liu C."/>
            <person name="Sun Q."/>
        </authorList>
    </citation>
    <scope>NUCLEOTIDE SEQUENCE</scope>
    <source>
        <strain evidence="2">NSJ-12</strain>
    </source>
</reference>
<dbReference type="AlphaFoldDB" id="A0A926IF43"/>
<name>A0A926IF43_9FIRM</name>
<accession>A0A926IF43</accession>
<organism evidence="2 3">
    <name type="scientific">Zhenhengia yiwuensis</name>
    <dbReference type="NCBI Taxonomy" id="2763666"/>
    <lineage>
        <taxon>Bacteria</taxon>
        <taxon>Bacillati</taxon>
        <taxon>Bacillota</taxon>
        <taxon>Clostridia</taxon>
        <taxon>Lachnospirales</taxon>
        <taxon>Lachnospiraceae</taxon>
        <taxon>Zhenhengia</taxon>
    </lineage>
</organism>
<sequence length="93" mass="11299">MKRRKKMTTKCPSNRQKVKAQAKELKKQYKKLKRLRHECSTDKIRINYWKSIVLEQRKEIDKQARTIESLKAEVRDLEVELTTKKPFWKRVLG</sequence>
<proteinExistence type="predicted"/>
<evidence type="ECO:0000313" key="3">
    <source>
        <dbReference type="Proteomes" id="UP000655830"/>
    </source>
</evidence>
<evidence type="ECO:0000313" key="2">
    <source>
        <dbReference type="EMBL" id="MBC8581347.1"/>
    </source>
</evidence>
<comment type="caution">
    <text evidence="2">The sequence shown here is derived from an EMBL/GenBank/DDBJ whole genome shotgun (WGS) entry which is preliminary data.</text>
</comment>